<dbReference type="InParanoid" id="G0MRP5"/>
<dbReference type="Proteomes" id="UP000008068">
    <property type="component" value="Unassembled WGS sequence"/>
</dbReference>
<accession>G0MRP5</accession>
<feature type="transmembrane region" description="Helical" evidence="1">
    <location>
        <begin position="79"/>
        <end position="101"/>
    </location>
</feature>
<keyword evidence="1" id="KW-1133">Transmembrane helix</keyword>
<evidence type="ECO:0000313" key="2">
    <source>
        <dbReference type="EMBL" id="EGT42544.1"/>
    </source>
</evidence>
<keyword evidence="1" id="KW-0472">Membrane</keyword>
<dbReference type="AlphaFoldDB" id="G0MRP5"/>
<gene>
    <name evidence="2" type="ORF">CAEBREN_01735</name>
</gene>
<proteinExistence type="predicted"/>
<keyword evidence="1" id="KW-0812">Transmembrane</keyword>
<dbReference type="EMBL" id="GL379809">
    <property type="protein sequence ID" value="EGT42544.1"/>
    <property type="molecule type" value="Genomic_DNA"/>
</dbReference>
<protein>
    <submittedName>
        <fullName evidence="2">Uncharacterized protein</fullName>
    </submittedName>
</protein>
<feature type="transmembrane region" description="Helical" evidence="1">
    <location>
        <begin position="275"/>
        <end position="295"/>
    </location>
</feature>
<name>G0MRP5_CAEBE</name>
<evidence type="ECO:0000256" key="1">
    <source>
        <dbReference type="SAM" id="Phobius"/>
    </source>
</evidence>
<feature type="transmembrane region" description="Helical" evidence="1">
    <location>
        <begin position="47"/>
        <end position="67"/>
    </location>
</feature>
<evidence type="ECO:0000313" key="3">
    <source>
        <dbReference type="Proteomes" id="UP000008068"/>
    </source>
</evidence>
<feature type="transmembrane region" description="Helical" evidence="1">
    <location>
        <begin position="220"/>
        <end position="246"/>
    </location>
</feature>
<keyword evidence="3" id="KW-1185">Reference proteome</keyword>
<dbReference type="HOGENOM" id="CLU_740166_0_0_1"/>
<sequence length="374" mass="42115">MRNQTELPAPILKESKKTFDYGFNVGKMKTDTARRIMREIIDRMKDHIVLVWFMFVAQAVITSFALLNFTSSALTAPSTSVFCFYVCAAVGSGFGGGVYLFSNTVFLIKYYFKKQPTATDTDQNELTDFESDAWKRFKNLMESFAKVYGVEYAKENLLKIASIMNVTALNTDSSLPGRSLSDVSALAKTLFYTGYIEGWNSGFNDLLNLKKEYVLQKEPIILSVALLFIESTIGLSTVLGFVAVIISESEELSSTTISSVATINATITPRETTTVVLNIICASSTLAGILVLFAIKSFRIWKWVINSRKYQKMMDDFEELLKTSSETEIEKQWVEYWSGPISENWDSVKKISDLNQLCETLMNQHWAHPSSQAH</sequence>
<organism evidence="3">
    <name type="scientific">Caenorhabditis brenneri</name>
    <name type="common">Nematode worm</name>
    <dbReference type="NCBI Taxonomy" id="135651"/>
    <lineage>
        <taxon>Eukaryota</taxon>
        <taxon>Metazoa</taxon>
        <taxon>Ecdysozoa</taxon>
        <taxon>Nematoda</taxon>
        <taxon>Chromadorea</taxon>
        <taxon>Rhabditida</taxon>
        <taxon>Rhabditina</taxon>
        <taxon>Rhabditomorpha</taxon>
        <taxon>Rhabditoidea</taxon>
        <taxon>Rhabditidae</taxon>
        <taxon>Peloderinae</taxon>
        <taxon>Caenorhabditis</taxon>
    </lineage>
</organism>
<reference evidence="3" key="1">
    <citation type="submission" date="2011-07" db="EMBL/GenBank/DDBJ databases">
        <authorList>
            <consortium name="Caenorhabditis brenneri Sequencing and Analysis Consortium"/>
            <person name="Wilson R.K."/>
        </authorList>
    </citation>
    <scope>NUCLEOTIDE SEQUENCE [LARGE SCALE GENOMIC DNA]</scope>
    <source>
        <strain evidence="3">PB2801</strain>
    </source>
</reference>